<feature type="transmembrane region" description="Helical" evidence="5">
    <location>
        <begin position="343"/>
        <end position="362"/>
    </location>
</feature>
<evidence type="ECO:0000256" key="5">
    <source>
        <dbReference type="SAM" id="Phobius"/>
    </source>
</evidence>
<accession>A0A059FGE9</accession>
<feature type="transmembrane region" description="Helical" evidence="5">
    <location>
        <begin position="178"/>
        <end position="196"/>
    </location>
</feature>
<feature type="transmembrane region" description="Helical" evidence="5">
    <location>
        <begin position="129"/>
        <end position="148"/>
    </location>
</feature>
<evidence type="ECO:0000256" key="2">
    <source>
        <dbReference type="ARBA" id="ARBA00022692"/>
    </source>
</evidence>
<dbReference type="GO" id="GO:0016020">
    <property type="term" value="C:membrane"/>
    <property type="evidence" value="ECO:0007669"/>
    <property type="project" value="UniProtKB-SubCell"/>
</dbReference>
<name>A0A059FGE9_9PROT</name>
<feature type="transmembrane region" description="Helical" evidence="5">
    <location>
        <begin position="100"/>
        <end position="123"/>
    </location>
</feature>
<keyword evidence="2 5" id="KW-0812">Transmembrane</keyword>
<dbReference type="STRING" id="1280952.HJA_04882"/>
<dbReference type="PATRIC" id="fig|1280952.3.peg.966"/>
<dbReference type="Pfam" id="PF00916">
    <property type="entry name" value="Sulfate_transp"/>
    <property type="match status" value="1"/>
</dbReference>
<dbReference type="InterPro" id="IPR001902">
    <property type="entry name" value="SLC26A/SulP_fam"/>
</dbReference>
<keyword evidence="3 5" id="KW-1133">Transmembrane helix</keyword>
<dbReference type="Proteomes" id="UP000024816">
    <property type="component" value="Unassembled WGS sequence"/>
</dbReference>
<feature type="transmembrane region" description="Helical" evidence="5">
    <location>
        <begin position="217"/>
        <end position="238"/>
    </location>
</feature>
<dbReference type="GO" id="GO:0008271">
    <property type="term" value="F:secondary active sulfate transmembrane transporter activity"/>
    <property type="evidence" value="ECO:0007669"/>
    <property type="project" value="InterPro"/>
</dbReference>
<feature type="transmembrane region" description="Helical" evidence="5">
    <location>
        <begin position="52"/>
        <end position="68"/>
    </location>
</feature>
<dbReference type="NCBIfam" id="TIGR00815">
    <property type="entry name" value="sulP"/>
    <property type="match status" value="1"/>
</dbReference>
<dbReference type="EMBL" id="ARYJ01000003">
    <property type="protein sequence ID" value="KCZ89558.1"/>
    <property type="molecule type" value="Genomic_DNA"/>
</dbReference>
<dbReference type="RefSeq" id="WP_035579081.1">
    <property type="nucleotide sequence ID" value="NZ_ARYJ01000003.1"/>
</dbReference>
<evidence type="ECO:0000313" key="7">
    <source>
        <dbReference type="EMBL" id="KCZ89558.1"/>
    </source>
</evidence>
<evidence type="ECO:0000256" key="4">
    <source>
        <dbReference type="ARBA" id="ARBA00023136"/>
    </source>
</evidence>
<proteinExistence type="predicted"/>
<feature type="transmembrane region" description="Helical" evidence="5">
    <location>
        <begin position="265"/>
        <end position="285"/>
    </location>
</feature>
<dbReference type="CDD" id="cd07042">
    <property type="entry name" value="STAS_SulP_like_sulfate_transporter"/>
    <property type="match status" value="1"/>
</dbReference>
<reference evidence="7 8" key="1">
    <citation type="journal article" date="2014" name="Antonie Van Leeuwenhoek">
        <title>Hyphomonas beringensis sp. nov. and Hyphomonas chukchiensis sp. nov., isolated from surface seawater of the Bering Sea and Chukchi Sea.</title>
        <authorList>
            <person name="Li C."/>
            <person name="Lai Q."/>
            <person name="Li G."/>
            <person name="Dong C."/>
            <person name="Wang J."/>
            <person name="Liao Y."/>
            <person name="Shao Z."/>
        </authorList>
    </citation>
    <scope>NUCLEOTIDE SEQUENCE [LARGE SCALE GENOMIC DNA]</scope>
    <source>
        <strain evidence="7 8">VP2</strain>
    </source>
</reference>
<evidence type="ECO:0000256" key="1">
    <source>
        <dbReference type="ARBA" id="ARBA00004141"/>
    </source>
</evidence>
<evidence type="ECO:0000256" key="3">
    <source>
        <dbReference type="ARBA" id="ARBA00022989"/>
    </source>
</evidence>
<dbReference type="InterPro" id="IPR002645">
    <property type="entry name" value="STAS_dom"/>
</dbReference>
<dbReference type="SUPFAM" id="SSF52091">
    <property type="entry name" value="SpoIIaa-like"/>
    <property type="match status" value="1"/>
</dbReference>
<feature type="transmembrane region" description="Helical" evidence="5">
    <location>
        <begin position="400"/>
        <end position="427"/>
    </location>
</feature>
<feature type="domain" description="STAS" evidence="6">
    <location>
        <begin position="463"/>
        <end position="566"/>
    </location>
</feature>
<dbReference type="PROSITE" id="PS01130">
    <property type="entry name" value="SLC26A"/>
    <property type="match status" value="1"/>
</dbReference>
<feature type="transmembrane region" description="Helical" evidence="5">
    <location>
        <begin position="25"/>
        <end position="45"/>
    </location>
</feature>
<comment type="subcellular location">
    <subcellularLocation>
        <location evidence="1">Membrane</location>
        <topology evidence="1">Multi-pass membrane protein</topology>
    </subcellularLocation>
</comment>
<keyword evidence="8" id="KW-1185">Reference proteome</keyword>
<evidence type="ECO:0000313" key="8">
    <source>
        <dbReference type="Proteomes" id="UP000024816"/>
    </source>
</evidence>
<protein>
    <submittedName>
        <fullName evidence="7">Sulfate transporter permease</fullName>
    </submittedName>
</protein>
<gene>
    <name evidence="7" type="ORF">HJA_04882</name>
</gene>
<sequence>MRLSDHLPILQWGRTYNGGTFANDMVAAVIVTVMLIPQSLAYAMLAGLPPQVGLYASILPLIVYAIFGTSRTMAVGPVAILSLMTAVAAGKVAEQGTPEYLTAAIILAIISGLMLVVMGIFRLGFLANFLSHPVVSGFVTATGILIAVSQLKYLLGVQASGHNIIETLASIISHLGDVNWYTVAVGAPAVAFLFWARKGLKPLLLALGLKENIAGTLARSGPVLAVALGGVAVVAFGLEAKGVQIVGDIPKGLPGLTVPQFDPGLWQSLLGSSALIAMISFIESVSMAQTLAARRRQRIDPDQELVALGASSLAAGFSGGYPVTGGFARSAVNFDAGAETPAAGAFTAVGIALAALFLTPLLYNLPQAVLAATVIVAVLGLVDLKKLAHTLSYSKRDFAAMLGTILVTLLAGVELGVTTGIIVSIGLHLYVTSKPHFAIVGQVPGTHHFRNVNRHAVVIPKHIVTIRIDESLYFANARFLEDTVYCVLGNRPDVEHIVLMCPAVNHIDVSGLESLEAINRRLKDAGVTLHLSEVKGPVMDRLKRTHFLEELTGNVYLNQFDAIVDLDYDCAKSAIEKTGDVTDPASDPCPSQCIAGVREMS</sequence>
<dbReference type="PANTHER" id="PTHR11814">
    <property type="entry name" value="SULFATE TRANSPORTER"/>
    <property type="match status" value="1"/>
</dbReference>
<dbReference type="PROSITE" id="PS50801">
    <property type="entry name" value="STAS"/>
    <property type="match status" value="1"/>
</dbReference>
<evidence type="ECO:0000259" key="6">
    <source>
        <dbReference type="PROSITE" id="PS50801"/>
    </source>
</evidence>
<keyword evidence="4 5" id="KW-0472">Membrane</keyword>
<comment type="caution">
    <text evidence="7">The sequence shown here is derived from an EMBL/GenBank/DDBJ whole genome shotgun (WGS) entry which is preliminary data.</text>
</comment>
<dbReference type="AlphaFoldDB" id="A0A059FGE9"/>
<feature type="transmembrane region" description="Helical" evidence="5">
    <location>
        <begin position="305"/>
        <end position="323"/>
    </location>
</feature>
<dbReference type="InterPro" id="IPR018045">
    <property type="entry name" value="S04_transporter_CS"/>
</dbReference>
<dbReference type="eggNOG" id="COG0659">
    <property type="taxonomic scope" value="Bacteria"/>
</dbReference>
<dbReference type="InterPro" id="IPR011547">
    <property type="entry name" value="SLC26A/SulP_dom"/>
</dbReference>
<organism evidence="7 8">
    <name type="scientific">Hyphomonas jannaschiana VP2</name>
    <dbReference type="NCBI Taxonomy" id="1280952"/>
    <lineage>
        <taxon>Bacteria</taxon>
        <taxon>Pseudomonadati</taxon>
        <taxon>Pseudomonadota</taxon>
        <taxon>Alphaproteobacteria</taxon>
        <taxon>Hyphomonadales</taxon>
        <taxon>Hyphomonadaceae</taxon>
        <taxon>Hyphomonas</taxon>
    </lineage>
</organism>
<dbReference type="Pfam" id="PF01740">
    <property type="entry name" value="STAS"/>
    <property type="match status" value="1"/>
</dbReference>
<dbReference type="OrthoDB" id="9769739at2"/>
<dbReference type="InterPro" id="IPR036513">
    <property type="entry name" value="STAS_dom_sf"/>
</dbReference>
<dbReference type="Gene3D" id="3.30.750.24">
    <property type="entry name" value="STAS domain"/>
    <property type="match status" value="1"/>
</dbReference>